<keyword evidence="5 8" id="KW-0812">Transmembrane</keyword>
<feature type="transmembrane region" description="Helical" evidence="8">
    <location>
        <begin position="72"/>
        <end position="94"/>
    </location>
</feature>
<dbReference type="GO" id="GO:0016763">
    <property type="term" value="F:pentosyltransferase activity"/>
    <property type="evidence" value="ECO:0007669"/>
    <property type="project" value="TreeGrafter"/>
</dbReference>
<evidence type="ECO:0000256" key="6">
    <source>
        <dbReference type="ARBA" id="ARBA00022989"/>
    </source>
</evidence>
<protein>
    <recommendedName>
        <fullName evidence="9">Glycosyltransferase RgtA/B/C/D-like domain-containing protein</fullName>
    </recommendedName>
</protein>
<dbReference type="GO" id="GO:0005886">
    <property type="term" value="C:plasma membrane"/>
    <property type="evidence" value="ECO:0007669"/>
    <property type="project" value="UniProtKB-SubCell"/>
</dbReference>
<dbReference type="PANTHER" id="PTHR33908:SF11">
    <property type="entry name" value="MEMBRANE PROTEIN"/>
    <property type="match status" value="1"/>
</dbReference>
<evidence type="ECO:0000256" key="5">
    <source>
        <dbReference type="ARBA" id="ARBA00022692"/>
    </source>
</evidence>
<keyword evidence="6 8" id="KW-1133">Transmembrane helix</keyword>
<evidence type="ECO:0000256" key="1">
    <source>
        <dbReference type="ARBA" id="ARBA00004651"/>
    </source>
</evidence>
<evidence type="ECO:0000259" key="9">
    <source>
        <dbReference type="Pfam" id="PF13231"/>
    </source>
</evidence>
<feature type="transmembrane region" description="Helical" evidence="8">
    <location>
        <begin position="181"/>
        <end position="204"/>
    </location>
</feature>
<comment type="subcellular location">
    <subcellularLocation>
        <location evidence="1">Cell membrane</location>
        <topology evidence="1">Multi-pass membrane protein</topology>
    </subcellularLocation>
</comment>
<feature type="transmembrane region" description="Helical" evidence="8">
    <location>
        <begin position="144"/>
        <end position="161"/>
    </location>
</feature>
<evidence type="ECO:0000256" key="3">
    <source>
        <dbReference type="ARBA" id="ARBA00022676"/>
    </source>
</evidence>
<dbReference type="HOGENOM" id="CLU_548279_0_0_12"/>
<gene>
    <name evidence="10" type="ordered locus">Spirs_4233</name>
</gene>
<evidence type="ECO:0000256" key="4">
    <source>
        <dbReference type="ARBA" id="ARBA00022679"/>
    </source>
</evidence>
<feature type="transmembrane region" description="Helical" evidence="8">
    <location>
        <begin position="114"/>
        <end position="132"/>
    </location>
</feature>
<evidence type="ECO:0000256" key="7">
    <source>
        <dbReference type="ARBA" id="ARBA00023136"/>
    </source>
</evidence>
<name>E1R9Y8_SEDSS</name>
<proteinExistence type="predicted"/>
<dbReference type="PANTHER" id="PTHR33908">
    <property type="entry name" value="MANNOSYLTRANSFERASE YKCB-RELATED"/>
    <property type="match status" value="1"/>
</dbReference>
<reference evidence="10 11" key="1">
    <citation type="journal article" date="2010" name="Stand. Genomic Sci.">
        <title>Complete genome sequence of Spirochaeta smaragdinae type strain (SEBR 4228).</title>
        <authorList>
            <person name="Mavromatis K."/>
            <person name="Yasawong M."/>
            <person name="Chertkov O."/>
            <person name="Lapidus A."/>
            <person name="Lucas S."/>
            <person name="Nolan M."/>
            <person name="Del Rio T.G."/>
            <person name="Tice H."/>
            <person name="Cheng J.F."/>
            <person name="Pitluck S."/>
            <person name="Liolios K."/>
            <person name="Ivanova N."/>
            <person name="Tapia R."/>
            <person name="Han C."/>
            <person name="Bruce D."/>
            <person name="Goodwin L."/>
            <person name="Pati A."/>
            <person name="Chen A."/>
            <person name="Palaniappan K."/>
            <person name="Land M."/>
            <person name="Hauser L."/>
            <person name="Chang Y.J."/>
            <person name="Jeffries C.D."/>
            <person name="Detter J.C."/>
            <person name="Rohde M."/>
            <person name="Brambilla E."/>
            <person name="Spring S."/>
            <person name="Goker M."/>
            <person name="Sikorski J."/>
            <person name="Woyke T."/>
            <person name="Bristow J."/>
            <person name="Eisen J.A."/>
            <person name="Markowitz V."/>
            <person name="Hugenholtz P."/>
            <person name="Klenk H.P."/>
            <person name="Kyrpides N.C."/>
        </authorList>
    </citation>
    <scope>NUCLEOTIDE SEQUENCE [LARGE SCALE GENOMIC DNA]</scope>
    <source>
        <strain evidence="11">DSM 11293 / JCM 15392 / SEBR 4228</strain>
    </source>
</reference>
<dbReference type="KEGG" id="ssm:Spirs_4233"/>
<feature type="transmembrane region" description="Helical" evidence="8">
    <location>
        <begin position="365"/>
        <end position="386"/>
    </location>
</feature>
<dbReference type="GO" id="GO:0009103">
    <property type="term" value="P:lipopolysaccharide biosynthetic process"/>
    <property type="evidence" value="ECO:0007669"/>
    <property type="project" value="UniProtKB-ARBA"/>
</dbReference>
<evidence type="ECO:0000256" key="8">
    <source>
        <dbReference type="SAM" id="Phobius"/>
    </source>
</evidence>
<accession>E1R9Y8</accession>
<keyword evidence="2" id="KW-1003">Cell membrane</keyword>
<feature type="transmembrane region" description="Helical" evidence="8">
    <location>
        <begin position="216"/>
        <end position="234"/>
    </location>
</feature>
<feature type="transmembrane region" description="Helical" evidence="8">
    <location>
        <begin position="302"/>
        <end position="320"/>
    </location>
</feature>
<dbReference type="eggNOG" id="COG1807">
    <property type="taxonomic scope" value="Bacteria"/>
</dbReference>
<dbReference type="InterPro" id="IPR038731">
    <property type="entry name" value="RgtA/B/C-like"/>
</dbReference>
<keyword evidence="11" id="KW-1185">Reference proteome</keyword>
<evidence type="ECO:0000256" key="2">
    <source>
        <dbReference type="ARBA" id="ARBA00022475"/>
    </source>
</evidence>
<feature type="transmembrane region" description="Helical" evidence="8">
    <location>
        <begin position="275"/>
        <end position="293"/>
    </location>
</feature>
<feature type="transmembrane region" description="Helical" evidence="8">
    <location>
        <begin position="332"/>
        <end position="353"/>
    </location>
</feature>
<evidence type="ECO:0000313" key="11">
    <source>
        <dbReference type="Proteomes" id="UP000002318"/>
    </source>
</evidence>
<keyword evidence="3" id="KW-0328">Glycosyltransferase</keyword>
<feature type="domain" description="Glycosyltransferase RgtA/B/C/D-like" evidence="9">
    <location>
        <begin position="79"/>
        <end position="226"/>
    </location>
</feature>
<keyword evidence="7 8" id="KW-0472">Membrane</keyword>
<organism evidence="10 11">
    <name type="scientific">Sediminispirochaeta smaragdinae (strain DSM 11293 / JCM 15392 / SEBR 4228)</name>
    <name type="common">Spirochaeta smaragdinae</name>
    <dbReference type="NCBI Taxonomy" id="573413"/>
    <lineage>
        <taxon>Bacteria</taxon>
        <taxon>Pseudomonadati</taxon>
        <taxon>Spirochaetota</taxon>
        <taxon>Spirochaetia</taxon>
        <taxon>Spirochaetales</taxon>
        <taxon>Spirochaetaceae</taxon>
        <taxon>Sediminispirochaeta</taxon>
    </lineage>
</organism>
<dbReference type="AlphaFoldDB" id="E1R9Y8"/>
<dbReference type="InterPro" id="IPR050297">
    <property type="entry name" value="LipidA_mod_glycosyltrf_83"/>
</dbReference>
<dbReference type="STRING" id="573413.Spirs_4233"/>
<dbReference type="EMBL" id="CP002116">
    <property type="protein sequence ID" value="ADK83307.1"/>
    <property type="molecule type" value="Genomic_DNA"/>
</dbReference>
<evidence type="ECO:0000313" key="10">
    <source>
        <dbReference type="EMBL" id="ADK83307.1"/>
    </source>
</evidence>
<feature type="transmembrane region" description="Helical" evidence="8">
    <location>
        <begin position="20"/>
        <end position="37"/>
    </location>
</feature>
<sequence>MPGNMSLEKSSFSDKQTDRLLLAVLIAFTLFVRLYFLQMINVGPDEIDYWFSAKRLIGPGVYPDLMHRTIRWAIILPTAFFQLLLGTHPLVYYVVPVFNSLVQTVLLYLLGRHLFGRGVSFYAVLLFTAWPYMWRTGSQIRPAVFSLTYVLAALCLLFFYLEHGQDDSRRSRLCFVGSVLSLFLAYESKITNLYFLPGILIILLLRHRRMGPAIRYGLYLLGLYVIEHIAYFLAVGDPLGRLGIIAKNHLASSYADKLPKSFWGLFERYTIYLEFPWHLLLIAFVVASIYLLAKKKPWIRELTILHASFFFFLTFMVKSVKPIVPVEAFLDRYFIACLPTMSLVIVYALYELLPLSIVGELNRRGVLISLTAGLSVVMLLITALPMPKSIERFYTPLQQIHDHPIAKTFEFQHLIASAIEENIPILSVDTRKPLDTANRVFFDDPKKGRWARPIGRMEIEDHVVYYLDGIGNVPFAFDVQEGNTNVLWCDRFNFDMTMLKLREIPNLGDIYE</sequence>
<dbReference type="Pfam" id="PF13231">
    <property type="entry name" value="PMT_2"/>
    <property type="match status" value="1"/>
</dbReference>
<dbReference type="Proteomes" id="UP000002318">
    <property type="component" value="Chromosome"/>
</dbReference>
<keyword evidence="4" id="KW-0808">Transferase</keyword>